<sequence>GKVKQHGGLRGSVMFGRWASGRKGGSCPIRTDSVRCGWSGQENKSSRRVFRYMYVSSGVWGGSVERQVNCACWYAVPFLREVCGCRRTNKGGGDVRVTNCHNVEVRGADEEAGVHLLVDLAAKRIPVGGKGTSMTNIVHTQGWVEGHTTATDASGIVKSVMEELFEYFTPMKLPAKMRIALGCRLNMCGAVHCSRTSPSWVSTELAQDKPRKAAAKVWGNSYQRLGRRTRGRVPELAHVAKCRPCVATRVRHAFT</sequence>
<feature type="domain" description="Nitrite/sulphite reductase 4Fe-4S" evidence="5">
    <location>
        <begin position="131"/>
        <end position="193"/>
    </location>
</feature>
<dbReference type="Gene3D" id="3.30.413.10">
    <property type="entry name" value="Sulfite Reductase Hemoprotein, domain 1"/>
    <property type="match status" value="1"/>
</dbReference>
<dbReference type="SUPFAM" id="SSF55124">
    <property type="entry name" value="Nitrite/Sulfite reductase N-terminal domain-like"/>
    <property type="match status" value="1"/>
</dbReference>
<dbReference type="EMBL" id="DQ445274">
    <property type="protein sequence ID" value="ABD96597.1"/>
    <property type="molecule type" value="Genomic_DNA"/>
</dbReference>
<evidence type="ECO:0000256" key="3">
    <source>
        <dbReference type="ARBA" id="ARBA00023004"/>
    </source>
</evidence>
<proteinExistence type="predicted"/>
<protein>
    <submittedName>
        <fullName evidence="6">Dissimilatory sulfite reductase beta subunit</fullName>
    </submittedName>
</protein>
<dbReference type="InterPro" id="IPR006067">
    <property type="entry name" value="NO2/SO3_Rdtase_4Fe4S_dom"/>
</dbReference>
<evidence type="ECO:0000256" key="1">
    <source>
        <dbReference type="ARBA" id="ARBA00022485"/>
    </source>
</evidence>
<evidence type="ECO:0000256" key="2">
    <source>
        <dbReference type="ARBA" id="ARBA00022723"/>
    </source>
</evidence>
<dbReference type="InterPro" id="IPR036136">
    <property type="entry name" value="Nit/Sulf_reduc_fer-like_dom_sf"/>
</dbReference>
<reference evidence="6" key="1">
    <citation type="submission" date="2006-03" db="EMBL/GenBank/DDBJ databases">
        <title>Isolation and molecular analysis of mesophilic sulfate reducing bacteria of petroleum refinery.</title>
        <authorList>
            <person name="Thirumalai Kumar G."/>
            <person name="Radha V."/>
            <person name="Akkini Veerapadran P."/>
            <person name="Ganeshbabu M."/>
            <person name="Anandkumar B."/>
            <person name="Dhanarajan S."/>
        </authorList>
    </citation>
    <scope>NUCLEOTIDE SEQUENCE</scope>
</reference>
<name>Q1W2E6_9BACT</name>
<evidence type="ECO:0000313" key="6">
    <source>
        <dbReference type="EMBL" id="ABD96597.1"/>
    </source>
</evidence>
<feature type="non-terminal residue" evidence="6">
    <location>
        <position position="255"/>
    </location>
</feature>
<gene>
    <name evidence="6" type="primary">dsrB</name>
</gene>
<dbReference type="Pfam" id="PF01077">
    <property type="entry name" value="NIR_SIR"/>
    <property type="match status" value="1"/>
</dbReference>
<dbReference type="SUPFAM" id="SSF56014">
    <property type="entry name" value="Nitrite and sulphite reductase 4Fe-4S domain-like"/>
    <property type="match status" value="1"/>
</dbReference>
<dbReference type="GO" id="GO:0051539">
    <property type="term" value="F:4 iron, 4 sulfur cluster binding"/>
    <property type="evidence" value="ECO:0007669"/>
    <property type="project" value="UniProtKB-KW"/>
</dbReference>
<keyword evidence="2" id="KW-0479">Metal-binding</keyword>
<keyword evidence="1" id="KW-0004">4Fe-4S</keyword>
<evidence type="ECO:0000259" key="5">
    <source>
        <dbReference type="Pfam" id="PF01077"/>
    </source>
</evidence>
<dbReference type="GO" id="GO:0020037">
    <property type="term" value="F:heme binding"/>
    <property type="evidence" value="ECO:0007669"/>
    <property type="project" value="InterPro"/>
</dbReference>
<keyword evidence="4" id="KW-0411">Iron-sulfur</keyword>
<dbReference type="InterPro" id="IPR045854">
    <property type="entry name" value="NO2/SO3_Rdtase_4Fe4S_sf"/>
</dbReference>
<organism evidence="6">
    <name type="scientific">Desulfobulbus propionicus</name>
    <dbReference type="NCBI Taxonomy" id="894"/>
    <lineage>
        <taxon>Bacteria</taxon>
        <taxon>Pseudomonadati</taxon>
        <taxon>Thermodesulfobacteriota</taxon>
        <taxon>Desulfobulbia</taxon>
        <taxon>Desulfobulbales</taxon>
        <taxon>Desulfobulbaceae</taxon>
        <taxon>Desulfobulbus</taxon>
    </lineage>
</organism>
<dbReference type="GO" id="GO:0016491">
    <property type="term" value="F:oxidoreductase activity"/>
    <property type="evidence" value="ECO:0007669"/>
    <property type="project" value="InterPro"/>
</dbReference>
<feature type="non-terminal residue" evidence="6">
    <location>
        <position position="1"/>
    </location>
</feature>
<keyword evidence="3" id="KW-0408">Iron</keyword>
<evidence type="ECO:0000256" key="4">
    <source>
        <dbReference type="ARBA" id="ARBA00023014"/>
    </source>
</evidence>
<dbReference type="AlphaFoldDB" id="Q1W2E6"/>
<dbReference type="GO" id="GO:0046872">
    <property type="term" value="F:metal ion binding"/>
    <property type="evidence" value="ECO:0007669"/>
    <property type="project" value="UniProtKB-KW"/>
</dbReference>
<accession>Q1W2E6</accession>